<dbReference type="SUPFAM" id="SSF63411">
    <property type="entry name" value="LuxS/MPP-like metallohydrolase"/>
    <property type="match status" value="1"/>
</dbReference>
<dbReference type="Proteomes" id="UP001589628">
    <property type="component" value="Unassembled WGS sequence"/>
</dbReference>
<organism evidence="1 2">
    <name type="scientific">Balneatrix alpica</name>
    <dbReference type="NCBI Taxonomy" id="75684"/>
    <lineage>
        <taxon>Bacteria</taxon>
        <taxon>Pseudomonadati</taxon>
        <taxon>Pseudomonadota</taxon>
        <taxon>Gammaproteobacteria</taxon>
        <taxon>Oceanospirillales</taxon>
        <taxon>Balneatrichaceae</taxon>
        <taxon>Balneatrix</taxon>
    </lineage>
</organism>
<dbReference type="Gene3D" id="3.30.830.10">
    <property type="entry name" value="Metalloenzyme, LuxS/M16 peptidase-like"/>
    <property type="match status" value="1"/>
</dbReference>
<dbReference type="RefSeq" id="WP_027312964.1">
    <property type="nucleotide sequence ID" value="NZ_JBHLZN010000008.1"/>
</dbReference>
<sequence length="417" mass="46996">MSESGHQPPSVNVPQPLFNRRYLKIIIWVIAIAVLLLNWYQQRQADSWQPQHWQQEQMAVYWLEQDLQQSEVWTLSYHQGAAGVAAGLATLAERTLYHHLSGNSQDWFLQHQIALTSQLEQDGWHLSLRLPSTPEHRQLALQGLQQLLRHDDLQPASLAAAQQRLLAEAHINANKADLLVSQASLVSLYGHHPYGLPQRGQRSSLEQLDAAQVSHFIGQYWQQPQQLLLYGSLSEREAKQVAEQIQQQFPVSQPSAVAPPAAAGLPLNMQRPQLQQLQAWALQIPVMLYPLETDLLRFGLAELATQQGLSPSTLPLPPASLSWYWQGALDHEPPSWPPASLSLRQLEVALPQVRQRWKELAAQPQQLALLLAQGLQRGLPSDLLWHYQLGGEADFSQLEDALTTFSDWPRGQARLSP</sequence>
<accession>A0ABV5ZFI1</accession>
<dbReference type="InterPro" id="IPR011249">
    <property type="entry name" value="Metalloenz_LuxS/M16"/>
</dbReference>
<keyword evidence="2" id="KW-1185">Reference proteome</keyword>
<protein>
    <submittedName>
        <fullName evidence="1">Insulinase family protein</fullName>
    </submittedName>
</protein>
<evidence type="ECO:0000313" key="2">
    <source>
        <dbReference type="Proteomes" id="UP001589628"/>
    </source>
</evidence>
<dbReference type="EMBL" id="JBHLZN010000008">
    <property type="protein sequence ID" value="MFB9888038.1"/>
    <property type="molecule type" value="Genomic_DNA"/>
</dbReference>
<gene>
    <name evidence="1" type="ORF">ACFFLH_16605</name>
</gene>
<name>A0ABV5ZFI1_9GAMM</name>
<proteinExistence type="predicted"/>
<comment type="caution">
    <text evidence="1">The sequence shown here is derived from an EMBL/GenBank/DDBJ whole genome shotgun (WGS) entry which is preliminary data.</text>
</comment>
<evidence type="ECO:0000313" key="1">
    <source>
        <dbReference type="EMBL" id="MFB9888038.1"/>
    </source>
</evidence>
<reference evidence="1 2" key="1">
    <citation type="submission" date="2024-09" db="EMBL/GenBank/DDBJ databases">
        <authorList>
            <person name="Sun Q."/>
            <person name="Mori K."/>
        </authorList>
    </citation>
    <scope>NUCLEOTIDE SEQUENCE [LARGE SCALE GENOMIC DNA]</scope>
    <source>
        <strain evidence="1 2">ATCC 51285</strain>
    </source>
</reference>